<protein>
    <submittedName>
        <fullName evidence="6">Spermidine/putrescine transport system substrate-binding protein</fullName>
    </submittedName>
</protein>
<keyword evidence="7" id="KW-1185">Reference proteome</keyword>
<organism evidence="6 7">
    <name type="scientific">Kaistia geumhonensis</name>
    <dbReference type="NCBI Taxonomy" id="410839"/>
    <lineage>
        <taxon>Bacteria</taxon>
        <taxon>Pseudomonadati</taxon>
        <taxon>Pseudomonadota</taxon>
        <taxon>Alphaproteobacteria</taxon>
        <taxon>Hyphomicrobiales</taxon>
        <taxon>Kaistiaceae</taxon>
        <taxon>Kaistia</taxon>
    </lineage>
</organism>
<name>A0ABU0M625_9HYPH</name>
<keyword evidence="4" id="KW-0574">Periplasm</keyword>
<accession>A0ABU0M625</accession>
<evidence type="ECO:0000256" key="4">
    <source>
        <dbReference type="ARBA" id="ARBA00022764"/>
    </source>
</evidence>
<keyword evidence="2" id="KW-0813">Transport</keyword>
<dbReference type="PRINTS" id="PR00909">
    <property type="entry name" value="SPERMDNBNDNG"/>
</dbReference>
<evidence type="ECO:0000256" key="3">
    <source>
        <dbReference type="ARBA" id="ARBA00022729"/>
    </source>
</evidence>
<reference evidence="6 7" key="1">
    <citation type="submission" date="2023-07" db="EMBL/GenBank/DDBJ databases">
        <title>Genomic Encyclopedia of Type Strains, Phase IV (KMG-IV): sequencing the most valuable type-strain genomes for metagenomic binning, comparative biology and taxonomic classification.</title>
        <authorList>
            <person name="Goeker M."/>
        </authorList>
    </citation>
    <scope>NUCLEOTIDE SEQUENCE [LARGE SCALE GENOMIC DNA]</scope>
    <source>
        <strain evidence="6 7">B1-1</strain>
    </source>
</reference>
<dbReference type="EMBL" id="JAUSWJ010000001">
    <property type="protein sequence ID" value="MDQ0516391.1"/>
    <property type="molecule type" value="Genomic_DNA"/>
</dbReference>
<dbReference type="Pfam" id="PF13416">
    <property type="entry name" value="SBP_bac_8"/>
    <property type="match status" value="1"/>
</dbReference>
<dbReference type="Proteomes" id="UP001223743">
    <property type="component" value="Unassembled WGS sequence"/>
</dbReference>
<dbReference type="PANTHER" id="PTHR30222">
    <property type="entry name" value="SPERMIDINE/PUTRESCINE-BINDING PERIPLASMIC PROTEIN"/>
    <property type="match status" value="1"/>
</dbReference>
<dbReference type="InterPro" id="IPR006059">
    <property type="entry name" value="SBP"/>
</dbReference>
<evidence type="ECO:0000313" key="6">
    <source>
        <dbReference type="EMBL" id="MDQ0516391.1"/>
    </source>
</evidence>
<feature type="chain" id="PRO_5046903680" evidence="5">
    <location>
        <begin position="31"/>
        <end position="368"/>
    </location>
</feature>
<comment type="caution">
    <text evidence="6">The sequence shown here is derived from an EMBL/GenBank/DDBJ whole genome shotgun (WGS) entry which is preliminary data.</text>
</comment>
<gene>
    <name evidence="6" type="ORF">QO015_002004</name>
</gene>
<sequence length="368" mass="39691">MTVDPKFRGRPSRRSVLALLGAAPAGLALATTLPGGSARAAGGELNIYSWPDYFSTANLEGYARKSGVTPNIATYDSNETMFAKLNSPAGAGFDLVIPSSSWIRQLADKGLLQELDHSKLNLASLDQDLLNRDYDPGNKYSIPKDWGLLGVVYDPEAVGGEIVTWDDFFKAFDKPGVTGKIRLSDTGWETIGPQLWLEGKDWNTATNDEIRAAGEKVKALAKHVKSFSGLDPNAVANGAITLAQTNNGTARAIIGLNPKLKWVVPGPFSELWVDNYAIPKDAPNLDQAYDFLAYQLQPEVQLAETQYVGFPAALAGLKEKLPADTKNIDLIFGGKDLDFKKLTSFVVNPETIGTYLQVQTEIQAAAGG</sequence>
<feature type="signal peptide" evidence="5">
    <location>
        <begin position="1"/>
        <end position="30"/>
    </location>
</feature>
<dbReference type="RefSeq" id="WP_266279663.1">
    <property type="nucleotide sequence ID" value="NZ_JAPKNF010000001.1"/>
</dbReference>
<evidence type="ECO:0000313" key="7">
    <source>
        <dbReference type="Proteomes" id="UP001223743"/>
    </source>
</evidence>
<dbReference type="CDD" id="cd13590">
    <property type="entry name" value="PBP2_PotD_PotF_like"/>
    <property type="match status" value="1"/>
</dbReference>
<keyword evidence="3 5" id="KW-0732">Signal</keyword>
<dbReference type="InterPro" id="IPR001188">
    <property type="entry name" value="Sperm_putr-bd"/>
</dbReference>
<evidence type="ECO:0000256" key="5">
    <source>
        <dbReference type="SAM" id="SignalP"/>
    </source>
</evidence>
<dbReference type="PANTHER" id="PTHR30222:SF17">
    <property type="entry name" value="SPERMIDINE_PUTRESCINE-BINDING PERIPLASMIC PROTEIN"/>
    <property type="match status" value="1"/>
</dbReference>
<dbReference type="InterPro" id="IPR006311">
    <property type="entry name" value="TAT_signal"/>
</dbReference>
<evidence type="ECO:0000256" key="1">
    <source>
        <dbReference type="ARBA" id="ARBA00004418"/>
    </source>
</evidence>
<dbReference type="Gene3D" id="3.40.190.10">
    <property type="entry name" value="Periplasmic binding protein-like II"/>
    <property type="match status" value="2"/>
</dbReference>
<dbReference type="PROSITE" id="PS51318">
    <property type="entry name" value="TAT"/>
    <property type="match status" value="1"/>
</dbReference>
<dbReference type="SUPFAM" id="SSF53850">
    <property type="entry name" value="Periplasmic binding protein-like II"/>
    <property type="match status" value="1"/>
</dbReference>
<proteinExistence type="predicted"/>
<evidence type="ECO:0000256" key="2">
    <source>
        <dbReference type="ARBA" id="ARBA00022448"/>
    </source>
</evidence>
<comment type="subcellular location">
    <subcellularLocation>
        <location evidence="1">Periplasm</location>
    </subcellularLocation>
</comment>